<organism evidence="2 3">
    <name type="scientific">Fonsecaea multimorphosa CBS 102226</name>
    <dbReference type="NCBI Taxonomy" id="1442371"/>
    <lineage>
        <taxon>Eukaryota</taxon>
        <taxon>Fungi</taxon>
        <taxon>Dikarya</taxon>
        <taxon>Ascomycota</taxon>
        <taxon>Pezizomycotina</taxon>
        <taxon>Eurotiomycetes</taxon>
        <taxon>Chaetothyriomycetidae</taxon>
        <taxon>Chaetothyriales</taxon>
        <taxon>Herpotrichiellaceae</taxon>
        <taxon>Fonsecaea</taxon>
    </lineage>
</organism>
<evidence type="ECO:0000313" key="3">
    <source>
        <dbReference type="Proteomes" id="UP000053411"/>
    </source>
</evidence>
<dbReference type="OrthoDB" id="10366691at2759"/>
<evidence type="ECO:0000256" key="1">
    <source>
        <dbReference type="SAM" id="MobiDB-lite"/>
    </source>
</evidence>
<sequence>MESHLSSSSPSSSAPAKPSRQPHDGIDSTQGRTPKRPQFKEPEVIMLSDSDEESPSDQKGIRSARTAQQGLTGNVDSKAIDTKAIDTPPPTPHADEIIDNKVIPEPLVKATGDATAKFTTRNLKANPPVKNVDTSATTGTINTRSINTYDVKYLGRICVSFDLKSTKNSTNSKSAARICTTTE</sequence>
<dbReference type="EMBL" id="KN848071">
    <property type="protein sequence ID" value="KIX98541.1"/>
    <property type="molecule type" value="Genomic_DNA"/>
</dbReference>
<dbReference type="Proteomes" id="UP000053411">
    <property type="component" value="Unassembled WGS sequence"/>
</dbReference>
<evidence type="ECO:0000313" key="2">
    <source>
        <dbReference type="EMBL" id="KIX98541.1"/>
    </source>
</evidence>
<dbReference type="RefSeq" id="XP_016632664.1">
    <property type="nucleotide sequence ID" value="XM_016776345.1"/>
</dbReference>
<dbReference type="GeneID" id="27711588"/>
<keyword evidence="3" id="KW-1185">Reference proteome</keyword>
<feature type="region of interest" description="Disordered" evidence="1">
    <location>
        <begin position="1"/>
        <end position="96"/>
    </location>
</feature>
<protein>
    <submittedName>
        <fullName evidence="2">Uncharacterized protein</fullName>
    </submittedName>
</protein>
<accession>A0A0D2IND7</accession>
<feature type="compositionally biased region" description="Low complexity" evidence="1">
    <location>
        <begin position="1"/>
        <end position="19"/>
    </location>
</feature>
<reference evidence="2 3" key="1">
    <citation type="submission" date="2015-01" db="EMBL/GenBank/DDBJ databases">
        <title>The Genome Sequence of Fonsecaea multimorphosa CBS 102226.</title>
        <authorList>
            <consortium name="The Broad Institute Genomics Platform"/>
            <person name="Cuomo C."/>
            <person name="de Hoog S."/>
            <person name="Gorbushina A."/>
            <person name="Stielow B."/>
            <person name="Teixiera M."/>
            <person name="Abouelleil A."/>
            <person name="Chapman S.B."/>
            <person name="Priest M."/>
            <person name="Young S.K."/>
            <person name="Wortman J."/>
            <person name="Nusbaum C."/>
            <person name="Birren B."/>
        </authorList>
    </citation>
    <scope>NUCLEOTIDE SEQUENCE [LARGE SCALE GENOMIC DNA]</scope>
    <source>
        <strain evidence="2 3">CBS 102226</strain>
    </source>
</reference>
<dbReference type="AlphaFoldDB" id="A0A0D2IND7"/>
<feature type="compositionally biased region" description="Polar residues" evidence="1">
    <location>
        <begin position="65"/>
        <end position="75"/>
    </location>
</feature>
<proteinExistence type="predicted"/>
<dbReference type="VEuPathDB" id="FungiDB:Z520_05842"/>
<gene>
    <name evidence="2" type="ORF">Z520_05842</name>
</gene>
<name>A0A0D2IND7_9EURO</name>